<organism evidence="1 2">
    <name type="scientific">Dioscorea alata</name>
    <name type="common">Purple yam</name>
    <dbReference type="NCBI Taxonomy" id="55571"/>
    <lineage>
        <taxon>Eukaryota</taxon>
        <taxon>Viridiplantae</taxon>
        <taxon>Streptophyta</taxon>
        <taxon>Embryophyta</taxon>
        <taxon>Tracheophyta</taxon>
        <taxon>Spermatophyta</taxon>
        <taxon>Magnoliopsida</taxon>
        <taxon>Liliopsida</taxon>
        <taxon>Dioscoreales</taxon>
        <taxon>Dioscoreaceae</taxon>
        <taxon>Dioscorea</taxon>
    </lineage>
</organism>
<keyword evidence="2" id="KW-1185">Reference proteome</keyword>
<name>A0ACB7V9Q2_DIOAL</name>
<gene>
    <name evidence="1" type="ORF">IHE45_10G019200</name>
</gene>
<protein>
    <submittedName>
        <fullName evidence="1">Iron/ascorbate family oxidoreductases protein</fullName>
    </submittedName>
</protein>
<dbReference type="EMBL" id="CM037020">
    <property type="protein sequence ID" value="KAH7670332.1"/>
    <property type="molecule type" value="Genomic_DNA"/>
</dbReference>
<proteinExistence type="predicted"/>
<accession>A0ACB7V9Q2</accession>
<evidence type="ECO:0000313" key="2">
    <source>
        <dbReference type="Proteomes" id="UP000827976"/>
    </source>
</evidence>
<reference evidence="2" key="1">
    <citation type="journal article" date="2022" name="Nat. Commun.">
        <title>Chromosome evolution and the genetic basis of agronomically important traits in greater yam.</title>
        <authorList>
            <person name="Bredeson J.V."/>
            <person name="Lyons J.B."/>
            <person name="Oniyinde I.O."/>
            <person name="Okereke N.R."/>
            <person name="Kolade O."/>
            <person name="Nnabue I."/>
            <person name="Nwadili C.O."/>
            <person name="Hribova E."/>
            <person name="Parker M."/>
            <person name="Nwogha J."/>
            <person name="Shu S."/>
            <person name="Carlson J."/>
            <person name="Kariba R."/>
            <person name="Muthemba S."/>
            <person name="Knop K."/>
            <person name="Barton G.J."/>
            <person name="Sherwood A.V."/>
            <person name="Lopez-Montes A."/>
            <person name="Asiedu R."/>
            <person name="Jamnadass R."/>
            <person name="Muchugi A."/>
            <person name="Goodstein D."/>
            <person name="Egesi C.N."/>
            <person name="Featherston J."/>
            <person name="Asfaw A."/>
            <person name="Simpson G.G."/>
            <person name="Dolezel J."/>
            <person name="Hendre P.S."/>
            <person name="Van Deynze A."/>
            <person name="Kumar P.L."/>
            <person name="Obidiegwu J.E."/>
            <person name="Bhattacharjee R."/>
            <person name="Rokhsar D.S."/>
        </authorList>
    </citation>
    <scope>NUCLEOTIDE SEQUENCE [LARGE SCALE GENOMIC DNA]</scope>
    <source>
        <strain evidence="2">cv. TDa95/00328</strain>
    </source>
</reference>
<evidence type="ECO:0000313" key="1">
    <source>
        <dbReference type="EMBL" id="KAH7670332.1"/>
    </source>
</evidence>
<comment type="caution">
    <text evidence="1">The sequence shown here is derived from an EMBL/GenBank/DDBJ whole genome shotgun (WGS) entry which is preliminary data.</text>
</comment>
<dbReference type="Proteomes" id="UP000827976">
    <property type="component" value="Chromosome 10"/>
</dbReference>
<sequence>MAASTDRTTALKEFEETKAGVKGLVDSGITSIPAIFHHPNIHLSTPAVTQPSIPIVDLSLPRPIAVDLIHAACRDWGFFQLINHGITLSTIDNTISAVRSFHELPAAVRSQYYTRAILGSFSYFSNQDLFYSEAASWRDTLYLIFSPVRPELDRIPEICRSALVKWDESVKEVAREVMGMVCEGLGVGLRRLEELSCLEGRGMAGHYYPPCPEPDRTFGLVDHTDPGILTFLVQDSVGGLQVKSMRDECWVDVKPITGALVVNVGDLLQIISNDEYKSVQHRVMANSSEESRVSIGTFFSPGKRGESDTYGPLSELISIEKPARYGNVKMIEYLNAFLNRKIKSKSQLDPYRLLEK</sequence>